<evidence type="ECO:0000313" key="1">
    <source>
        <dbReference type="EMBL" id="RDK84332.1"/>
    </source>
</evidence>
<dbReference type="EMBL" id="QRAO01000005">
    <property type="protein sequence ID" value="RDK84332.1"/>
    <property type="molecule type" value="Genomic_DNA"/>
</dbReference>
<dbReference type="Gene3D" id="1.50.10.20">
    <property type="match status" value="1"/>
</dbReference>
<organism evidence="1 2">
    <name type="scientific">Marinirhabdus gelatinilytica</name>
    <dbReference type="NCBI Taxonomy" id="1703343"/>
    <lineage>
        <taxon>Bacteria</taxon>
        <taxon>Pseudomonadati</taxon>
        <taxon>Bacteroidota</taxon>
        <taxon>Flavobacteriia</taxon>
        <taxon>Flavobacteriales</taxon>
        <taxon>Flavobacteriaceae</taxon>
    </lineage>
</organism>
<evidence type="ECO:0000313" key="2">
    <source>
        <dbReference type="Proteomes" id="UP000255317"/>
    </source>
</evidence>
<accession>A0A370Q7I8</accession>
<protein>
    <recommendedName>
        <fullName evidence="3">Squalene cyclase C-terminal domain-containing protein</fullName>
    </recommendedName>
</protein>
<dbReference type="AlphaFoldDB" id="A0A370Q7I8"/>
<dbReference type="SUPFAM" id="SSF48239">
    <property type="entry name" value="Terpenoid cyclases/Protein prenyltransferases"/>
    <property type="match status" value="1"/>
</dbReference>
<comment type="caution">
    <text evidence="1">The sequence shown here is derived from an EMBL/GenBank/DDBJ whole genome shotgun (WGS) entry which is preliminary data.</text>
</comment>
<evidence type="ECO:0008006" key="3">
    <source>
        <dbReference type="Google" id="ProtNLM"/>
    </source>
</evidence>
<proteinExistence type="predicted"/>
<name>A0A370Q7I8_9FLAO</name>
<dbReference type="InterPro" id="IPR008930">
    <property type="entry name" value="Terpenoid_cyclase/PrenylTrfase"/>
</dbReference>
<dbReference type="Proteomes" id="UP000255317">
    <property type="component" value="Unassembled WGS sequence"/>
</dbReference>
<reference evidence="1 2" key="1">
    <citation type="submission" date="2018-07" db="EMBL/GenBank/DDBJ databases">
        <title>Genomic Encyclopedia of Type Strains, Phase IV (KMG-IV): sequencing the most valuable type-strain genomes for metagenomic binning, comparative biology and taxonomic classification.</title>
        <authorList>
            <person name="Goeker M."/>
        </authorList>
    </citation>
    <scope>NUCLEOTIDE SEQUENCE [LARGE SCALE GENOMIC DNA]</scope>
    <source>
        <strain evidence="1 2">DSM 101478</strain>
    </source>
</reference>
<gene>
    <name evidence="1" type="ORF">C8D94_105178</name>
</gene>
<sequence>MVVSVLNYKNIPMKTKLILLVLPIALIAGVVSGFISSEDYPETKRTLQPEEGCVFMTTMGEQSSEGFSIFKNNENVQFSVRDGLSWLAEAQLPNGGYGAGSHAAQHVRDPHAVKADPATTAMVAQALVRSGVTLKKGAHSAQLTKAINYLLETVENSPKTDPYITDVRNTQIQSKLGQNIDAVLTAQFLSTLLDRNFKGLDKKRVNRALDICVAKIQAGTDASGKQKGAGWAGVLQSGLANSALEAAQSVGADVDSEVLERARKYQKDNYDDKSGNIKTEDGAGVMLYAVSGSVRASAKDARKAQEKLNNAKKEGILDEAAPVTVRNLQKAGWSEAEAIEYNTSYQVYQSAKNKAQEDEVLNGFGNNGGEEFLSFLQTGESMVVNKDDDWKKWYDNMSGRILKIQNEDGSWNGHHCITSPVFCTATSVLLLTVENDIEYLSNMGK</sequence>
<keyword evidence="2" id="KW-1185">Reference proteome</keyword>